<comment type="caution">
    <text evidence="1">The sequence shown here is derived from an EMBL/GenBank/DDBJ whole genome shotgun (WGS) entry which is preliminary data.</text>
</comment>
<evidence type="ECO:0000313" key="1">
    <source>
        <dbReference type="EMBL" id="GAG27701.1"/>
    </source>
</evidence>
<dbReference type="SUPFAM" id="SSF111331">
    <property type="entry name" value="NAD kinase/diacylglycerol kinase-like"/>
    <property type="match status" value="1"/>
</dbReference>
<dbReference type="PANTHER" id="PTHR40697:SF2">
    <property type="entry name" value="ATP-NAD KINASE-RELATED"/>
    <property type="match status" value="1"/>
</dbReference>
<dbReference type="InterPro" id="IPR016064">
    <property type="entry name" value="NAD/diacylglycerol_kinase_sf"/>
</dbReference>
<dbReference type="Pfam" id="PF01513">
    <property type="entry name" value="NAD_kinase"/>
    <property type="match status" value="1"/>
</dbReference>
<sequence>VGLKGSDGIAIQRKALELGAVPQSAHRAAEALQRVRSSILDLVVITYPGEMGENVARGCGLTPMVIGAIKEGETTSKDTRNAARDMCRLGVDLLLFAGGDGTARDIVDTVGTTMFVLGIPSGVKIHSAGFAVSPACAGEVAERYLQGRITGFREAEVMDVDEDLLRQGILSPRLYGYLKTPFEERFIQGAKTRSSGNKEATENIARTIIDHMQKTCLYIIGPGTTTRAITSGLGLPKALVGVDVVSRGKCVGADVNEARLLS</sequence>
<reference evidence="1" key="1">
    <citation type="journal article" date="2014" name="Front. Microbiol.">
        <title>High frequency of phylogenetically diverse reductive dehalogenase-homologous genes in deep subseafloor sedimentary metagenomes.</title>
        <authorList>
            <person name="Kawai M."/>
            <person name="Futagami T."/>
            <person name="Toyoda A."/>
            <person name="Takaki Y."/>
            <person name="Nishi S."/>
            <person name="Hori S."/>
            <person name="Arai W."/>
            <person name="Tsubouchi T."/>
            <person name="Morono Y."/>
            <person name="Uchiyama I."/>
            <person name="Ito T."/>
            <person name="Fujiyama A."/>
            <person name="Inagaki F."/>
            <person name="Takami H."/>
        </authorList>
    </citation>
    <scope>NUCLEOTIDE SEQUENCE</scope>
    <source>
        <strain evidence="1">Expedition CK06-06</strain>
    </source>
</reference>
<dbReference type="InterPro" id="IPR002504">
    <property type="entry name" value="NADK"/>
</dbReference>
<dbReference type="EMBL" id="BARS01031058">
    <property type="protein sequence ID" value="GAG27701.1"/>
    <property type="molecule type" value="Genomic_DNA"/>
</dbReference>
<name>X0XS29_9ZZZZ</name>
<feature type="non-terminal residue" evidence="1">
    <location>
        <position position="262"/>
    </location>
</feature>
<evidence type="ECO:0008006" key="2">
    <source>
        <dbReference type="Google" id="ProtNLM"/>
    </source>
</evidence>
<dbReference type="InterPro" id="IPR039065">
    <property type="entry name" value="AcoX-like"/>
</dbReference>
<dbReference type="GO" id="GO:0006741">
    <property type="term" value="P:NADP+ biosynthetic process"/>
    <property type="evidence" value="ECO:0007669"/>
    <property type="project" value="InterPro"/>
</dbReference>
<dbReference type="AlphaFoldDB" id="X0XS29"/>
<protein>
    <recommendedName>
        <fullName evidence="2">ATP-NAD kinase</fullName>
    </recommendedName>
</protein>
<feature type="non-terminal residue" evidence="1">
    <location>
        <position position="1"/>
    </location>
</feature>
<dbReference type="GO" id="GO:0003951">
    <property type="term" value="F:NAD+ kinase activity"/>
    <property type="evidence" value="ECO:0007669"/>
    <property type="project" value="InterPro"/>
</dbReference>
<accession>X0XS29</accession>
<dbReference type="PANTHER" id="PTHR40697">
    <property type="entry name" value="ACETOIN CATABOLISM PROTEIN X"/>
    <property type="match status" value="1"/>
</dbReference>
<gene>
    <name evidence="1" type="ORF">S01H1_48365</name>
</gene>
<organism evidence="1">
    <name type="scientific">marine sediment metagenome</name>
    <dbReference type="NCBI Taxonomy" id="412755"/>
    <lineage>
        <taxon>unclassified sequences</taxon>
        <taxon>metagenomes</taxon>
        <taxon>ecological metagenomes</taxon>
    </lineage>
</organism>
<proteinExistence type="predicted"/>